<comment type="function">
    <text evidence="5">GPI-anchored chitinase involved in the degradation of chitin, a component of the cell walls of fungi and exoskeletal elements of some animals (including worms and arthropods). Required to reshape the cell wall at the sites where cell wall remodeling and/or cell wall maturation actively take place such as sites of conidia formation.</text>
</comment>
<dbReference type="PROSITE" id="PS51910">
    <property type="entry name" value="GH18_2"/>
    <property type="match status" value="1"/>
</dbReference>
<dbReference type="SUPFAM" id="SSF51445">
    <property type="entry name" value="(Trans)glycosidases"/>
    <property type="match status" value="1"/>
</dbReference>
<evidence type="ECO:0000256" key="8">
    <source>
        <dbReference type="SAM" id="SignalP"/>
    </source>
</evidence>
<keyword evidence="3" id="KW-0378">Hydrolase</keyword>
<feature type="compositionally biased region" description="Low complexity" evidence="7">
    <location>
        <begin position="344"/>
        <end position="378"/>
    </location>
</feature>
<feature type="chain" id="PRO_5017292808" evidence="8">
    <location>
        <begin position="20"/>
        <end position="388"/>
    </location>
</feature>
<keyword evidence="8" id="KW-0732">Signal</keyword>
<dbReference type="InterPro" id="IPR050542">
    <property type="entry name" value="Glycosyl_Hydrlase18_Chitinase"/>
</dbReference>
<dbReference type="GO" id="GO:0005975">
    <property type="term" value="P:carbohydrate metabolic process"/>
    <property type="evidence" value="ECO:0007669"/>
    <property type="project" value="InterPro"/>
</dbReference>
<evidence type="ECO:0000313" key="11">
    <source>
        <dbReference type="Proteomes" id="UP000266188"/>
    </source>
</evidence>
<evidence type="ECO:0000256" key="1">
    <source>
        <dbReference type="ARBA" id="ARBA00004191"/>
    </source>
</evidence>
<organism evidence="10 11">
    <name type="scientific">Aspergillus sclerotialis</name>
    <dbReference type="NCBI Taxonomy" id="2070753"/>
    <lineage>
        <taxon>Eukaryota</taxon>
        <taxon>Fungi</taxon>
        <taxon>Dikarya</taxon>
        <taxon>Ascomycota</taxon>
        <taxon>Pezizomycotina</taxon>
        <taxon>Eurotiomycetes</taxon>
        <taxon>Eurotiomycetidae</taxon>
        <taxon>Eurotiales</taxon>
        <taxon>Aspergillaceae</taxon>
        <taxon>Aspergillus</taxon>
        <taxon>Aspergillus subgen. Polypaecilum</taxon>
    </lineage>
</organism>
<sequence length="388" mass="40509">MHLAKPLTILGLLASIASAVPHGLRTRQAQGAQTVVYWGQNGGGTVENNDLAAYCKSNSGIDVLVLSFLYQWGNGNNIPGGTIGQSCYISGSGEGQGCEALASAITTCQSAGVKIILSLGGAAGSYSLQSDAEAEAIGQNLWDSYGNSGGTSAPRPFGKAFVNGWDFDIEHNLGSSQYYPAMISKLRSNFASDPKNTYYITGAPQCPIPEPNMGVIIENAEFDYLFVQFYNNNNYSVPCALPFNGNAPFNYNNWTSFISTSKSSKAKLFIGVPASENAANGTPAGATYYITPDQLNSLVGEYKSKPGFGGIMMWSAGFSDSNVIDGCTYAQQASSILKSGKTCAGTGPAPPGTSTSTPPSSTPTTTSSSTTPPTATSTETVAHWGQVR</sequence>
<evidence type="ECO:0000256" key="7">
    <source>
        <dbReference type="SAM" id="MobiDB-lite"/>
    </source>
</evidence>
<keyword evidence="11" id="KW-1185">Reference proteome</keyword>
<evidence type="ECO:0000313" key="10">
    <source>
        <dbReference type="EMBL" id="RJE23913.1"/>
    </source>
</evidence>
<evidence type="ECO:0000256" key="3">
    <source>
        <dbReference type="ARBA" id="ARBA00022801"/>
    </source>
</evidence>
<comment type="caution">
    <text evidence="10">The sequence shown here is derived from an EMBL/GenBank/DDBJ whole genome shotgun (WGS) entry which is preliminary data.</text>
</comment>
<evidence type="ECO:0000256" key="5">
    <source>
        <dbReference type="ARBA" id="ARBA00024658"/>
    </source>
</evidence>
<feature type="region of interest" description="Disordered" evidence="7">
    <location>
        <begin position="341"/>
        <end position="388"/>
    </location>
</feature>
<dbReference type="OrthoDB" id="6020543at2759"/>
<feature type="signal peptide" evidence="8">
    <location>
        <begin position="1"/>
        <end position="19"/>
    </location>
</feature>
<dbReference type="InterPro" id="IPR001223">
    <property type="entry name" value="Glyco_hydro18_cat"/>
</dbReference>
<comment type="similarity">
    <text evidence="6">Belongs to the glycosyl hydrolase 18 family. Chitinase class III subfamily.</text>
</comment>
<feature type="domain" description="GH18" evidence="9">
    <location>
        <begin position="32"/>
        <end position="340"/>
    </location>
</feature>
<dbReference type="InterPro" id="IPR045321">
    <property type="entry name" value="Cts1-like"/>
</dbReference>
<comment type="subcellular location">
    <subcellularLocation>
        <location evidence="1">Secreted</location>
        <location evidence="1">Cell wall</location>
    </subcellularLocation>
</comment>
<dbReference type="Pfam" id="PF00704">
    <property type="entry name" value="Glyco_hydro_18"/>
    <property type="match status" value="1"/>
</dbReference>
<proteinExistence type="inferred from homology"/>
<dbReference type="GO" id="GO:0005576">
    <property type="term" value="C:extracellular region"/>
    <property type="evidence" value="ECO:0007669"/>
    <property type="project" value="TreeGrafter"/>
</dbReference>
<gene>
    <name evidence="10" type="ORF">PHISCL_03729</name>
</gene>
<keyword evidence="2" id="KW-0134">Cell wall</keyword>
<dbReference type="EMBL" id="MVGC01000100">
    <property type="protein sequence ID" value="RJE23913.1"/>
    <property type="molecule type" value="Genomic_DNA"/>
</dbReference>
<dbReference type="Gene3D" id="3.20.20.80">
    <property type="entry name" value="Glycosidases"/>
    <property type="match status" value="1"/>
</dbReference>
<dbReference type="Proteomes" id="UP000266188">
    <property type="component" value="Unassembled WGS sequence"/>
</dbReference>
<dbReference type="AlphaFoldDB" id="A0A3A2ZNV8"/>
<evidence type="ECO:0000256" key="6">
    <source>
        <dbReference type="ARBA" id="ARBA00025727"/>
    </source>
</evidence>
<keyword evidence="2" id="KW-0964">Secreted</keyword>
<name>A0A3A2ZNV8_9EURO</name>
<protein>
    <submittedName>
        <fullName evidence="10">Fungal cellulose binding domain protein</fullName>
    </submittedName>
</protein>
<dbReference type="PANTHER" id="PTHR45708">
    <property type="entry name" value="ENDOCHITINASE"/>
    <property type="match status" value="1"/>
</dbReference>
<reference evidence="11" key="1">
    <citation type="submission" date="2017-02" db="EMBL/GenBank/DDBJ databases">
        <authorList>
            <person name="Tafer H."/>
            <person name="Lopandic K."/>
        </authorList>
    </citation>
    <scope>NUCLEOTIDE SEQUENCE [LARGE SCALE GENOMIC DNA]</scope>
    <source>
        <strain evidence="11">CBS 366.77</strain>
    </source>
</reference>
<dbReference type="GO" id="GO:0004568">
    <property type="term" value="F:chitinase activity"/>
    <property type="evidence" value="ECO:0007669"/>
    <property type="project" value="TreeGrafter"/>
</dbReference>
<dbReference type="InterPro" id="IPR017853">
    <property type="entry name" value="GH"/>
</dbReference>
<evidence type="ECO:0000256" key="4">
    <source>
        <dbReference type="ARBA" id="ARBA00023295"/>
    </source>
</evidence>
<evidence type="ECO:0000259" key="9">
    <source>
        <dbReference type="PROSITE" id="PS51910"/>
    </source>
</evidence>
<dbReference type="CDD" id="cd02877">
    <property type="entry name" value="GH18_hevamine_XipI_class_III"/>
    <property type="match status" value="1"/>
</dbReference>
<evidence type="ECO:0000256" key="2">
    <source>
        <dbReference type="ARBA" id="ARBA00022512"/>
    </source>
</evidence>
<keyword evidence="4" id="KW-0326">Glycosidase</keyword>
<dbReference type="STRING" id="2070753.A0A3A2ZNV8"/>
<dbReference type="PANTHER" id="PTHR45708:SF49">
    <property type="entry name" value="ENDOCHITINASE"/>
    <property type="match status" value="1"/>
</dbReference>
<accession>A0A3A2ZNV8</accession>